<dbReference type="STRING" id="1123357.SAMN02745244_01093"/>
<dbReference type="InterPro" id="IPR018392">
    <property type="entry name" value="LysM"/>
</dbReference>
<keyword evidence="2" id="KW-0472">Membrane</keyword>
<dbReference type="OrthoDB" id="8444614at2"/>
<dbReference type="PANTHER" id="PTHR34700">
    <property type="entry name" value="POTASSIUM BINDING PROTEIN KBP"/>
    <property type="match status" value="1"/>
</dbReference>
<gene>
    <name evidence="4" type="ORF">SAMN02745244_01093</name>
</gene>
<dbReference type="PANTHER" id="PTHR34700:SF4">
    <property type="entry name" value="PHAGE-LIKE ELEMENT PBSX PROTEIN XKDP"/>
    <property type="match status" value="1"/>
</dbReference>
<name>A0A1M6E3M0_9ACTN</name>
<feature type="region of interest" description="Disordered" evidence="1">
    <location>
        <begin position="116"/>
        <end position="139"/>
    </location>
</feature>
<proteinExistence type="predicted"/>
<dbReference type="InterPro" id="IPR036779">
    <property type="entry name" value="LysM_dom_sf"/>
</dbReference>
<evidence type="ECO:0000313" key="4">
    <source>
        <dbReference type="EMBL" id="SHI79983.1"/>
    </source>
</evidence>
<dbReference type="RefSeq" id="WP_073186530.1">
    <property type="nucleotide sequence ID" value="NZ_FQZG01000015.1"/>
</dbReference>
<dbReference type="Gene3D" id="3.10.350.10">
    <property type="entry name" value="LysM domain"/>
    <property type="match status" value="2"/>
</dbReference>
<dbReference type="Pfam" id="PF01476">
    <property type="entry name" value="LysM"/>
    <property type="match status" value="2"/>
</dbReference>
<dbReference type="PROSITE" id="PS51782">
    <property type="entry name" value="LYSM"/>
    <property type="match status" value="2"/>
</dbReference>
<reference evidence="4 5" key="1">
    <citation type="submission" date="2016-11" db="EMBL/GenBank/DDBJ databases">
        <authorList>
            <person name="Jaros S."/>
            <person name="Januszkiewicz K."/>
            <person name="Wedrychowicz H."/>
        </authorList>
    </citation>
    <scope>NUCLEOTIDE SEQUENCE [LARGE SCALE GENOMIC DNA]</scope>
    <source>
        <strain evidence="4 5">DSM 12906</strain>
    </source>
</reference>
<dbReference type="SMART" id="SM00257">
    <property type="entry name" value="LysM"/>
    <property type="match status" value="2"/>
</dbReference>
<evidence type="ECO:0000259" key="3">
    <source>
        <dbReference type="PROSITE" id="PS51782"/>
    </source>
</evidence>
<feature type="transmembrane region" description="Helical" evidence="2">
    <location>
        <begin position="49"/>
        <end position="79"/>
    </location>
</feature>
<accession>A0A1M6E3M0</accession>
<protein>
    <submittedName>
        <fullName evidence="4">LysM domain-containing protein</fullName>
    </submittedName>
</protein>
<keyword evidence="2" id="KW-1133">Transmembrane helix</keyword>
<keyword evidence="2" id="KW-0812">Transmembrane</keyword>
<dbReference type="InterPro" id="IPR052196">
    <property type="entry name" value="Bact_Kbp"/>
</dbReference>
<feature type="domain" description="LysM" evidence="3">
    <location>
        <begin position="146"/>
        <end position="194"/>
    </location>
</feature>
<dbReference type="EMBL" id="FQZG01000015">
    <property type="protein sequence ID" value="SHI79983.1"/>
    <property type="molecule type" value="Genomic_DNA"/>
</dbReference>
<sequence>MKAARALGALLTLALLLVGAPWVLLKIGSIDYLLQVDPAGLLTARAGSALILALLSCLGWLAWVVITLTTVFEFIAVLTRRRVRLRLPGTGWLRPMIGALVMAAVLTPSIADADPIRPPPATVPPPAQAQPTVTSPPATRPAEVGRVYVVQEGDELWDIAERELGSGERWREIVALSPDIVDSFTLTAGQVLTLPVTQMSPLENVSSHVVVQRGDSLWAISERVLGDGNRWPEIHALNRGQIADPDEIDVGWVLQLPDTAPSATASPEVAAEIPGEVHAEAAVGPAAEPPAGVPSQGPVETLTEAPVPVEGPVEAPIETPGRIAVRAGLPATDPTQPPPAASHAGEATPVDSDPLTVLGPIGALLALGVVAGVATRRRAQLLGRAVGRRLVPVPEQVSRFWGALAVHADDAPDPEEAPPPTTVLLGWAEDGSEVPIELERERATVLTGSEATAGLAAIVTGLSSAPWSEGVELIVVGGAQWAEALDDPRVTASASTSDGLAELARTCSRRRLAMRGRSLPDLRSDPDLDAAWNPVVFLFEGPLSATQFDAVADALALGEVGVGVVATAPAAPHIEHAAVELETELGTFRGKKFTPQLVGEPARRVLLELFRATGSTETVPAPWWSDSSSLPPNVLPLPLVGAAHGEEQPMPEPPEEHPHPTLSLLGEVELLNPAGQEPNRARMQCIEYCAWLLAHPGATPTVMTRDLLVAESTRRSNMCRLRAWLGTAPDGSPYLPDAYTGRIRLDERVTSDWERFEALLAGGVNSASPSALRQALRLVRGEPLGASAFQWHWAQTLRADMVSMIVDAASVLADRAIEHADPDLALWAVARGRLAAPEDDQLRVRAIHAFAVAARAAELDREVLALNRSVRAAGRDLPVELAHRVQLAIHLRDANPRPAEAVT</sequence>
<keyword evidence="5" id="KW-1185">Reference proteome</keyword>
<dbReference type="AlphaFoldDB" id="A0A1M6E3M0"/>
<feature type="region of interest" description="Disordered" evidence="1">
    <location>
        <begin position="328"/>
        <end position="351"/>
    </location>
</feature>
<feature type="compositionally biased region" description="Pro residues" evidence="1">
    <location>
        <begin position="116"/>
        <end position="128"/>
    </location>
</feature>
<organism evidence="4 5">
    <name type="scientific">Tessaracoccus bendigoensis DSM 12906</name>
    <dbReference type="NCBI Taxonomy" id="1123357"/>
    <lineage>
        <taxon>Bacteria</taxon>
        <taxon>Bacillati</taxon>
        <taxon>Actinomycetota</taxon>
        <taxon>Actinomycetes</taxon>
        <taxon>Propionibacteriales</taxon>
        <taxon>Propionibacteriaceae</taxon>
        <taxon>Tessaracoccus</taxon>
    </lineage>
</organism>
<dbReference type="CDD" id="cd00118">
    <property type="entry name" value="LysM"/>
    <property type="match status" value="2"/>
</dbReference>
<evidence type="ECO:0000313" key="5">
    <source>
        <dbReference type="Proteomes" id="UP000184512"/>
    </source>
</evidence>
<evidence type="ECO:0000256" key="2">
    <source>
        <dbReference type="SAM" id="Phobius"/>
    </source>
</evidence>
<evidence type="ECO:0000256" key="1">
    <source>
        <dbReference type="SAM" id="MobiDB-lite"/>
    </source>
</evidence>
<feature type="transmembrane region" description="Helical" evidence="2">
    <location>
        <begin position="91"/>
        <end position="111"/>
    </location>
</feature>
<feature type="domain" description="LysM" evidence="3">
    <location>
        <begin position="207"/>
        <end position="256"/>
    </location>
</feature>
<dbReference type="Proteomes" id="UP000184512">
    <property type="component" value="Unassembled WGS sequence"/>
</dbReference>